<dbReference type="OrthoDB" id="67831at2759"/>
<name>A0A485K9W3_9STRA</name>
<dbReference type="Proteomes" id="UP000332933">
    <property type="component" value="Unassembled WGS sequence"/>
</dbReference>
<accession>A0A485K9W3</accession>
<reference evidence="1" key="2">
    <citation type="submission" date="2019-06" db="EMBL/GenBank/DDBJ databases">
        <title>Genomics analysis of Aphanomyces spp. identifies a new class of oomycete effector associated with host adaptation.</title>
        <authorList>
            <person name="Gaulin E."/>
        </authorList>
    </citation>
    <scope>NUCLEOTIDE SEQUENCE</scope>
    <source>
        <strain evidence="1">CBS 578.67</strain>
    </source>
</reference>
<dbReference type="EMBL" id="CAADRA010000092">
    <property type="protein sequence ID" value="VFT78490.1"/>
    <property type="molecule type" value="Genomic_DNA"/>
</dbReference>
<keyword evidence="3" id="KW-1185">Reference proteome</keyword>
<proteinExistence type="predicted"/>
<protein>
    <submittedName>
        <fullName evidence="2">Aste57867_1271 protein</fullName>
    </submittedName>
</protein>
<sequence length="323" mass="36735">MVGRGVSPRVARIDRKVIATPPQCRHRHSTTDDIPNTSPLPPPSALNSTMGIQTLAMTPSFHAFGALREKQQPMSSPSLLMLDHRRGGRRASVSQRSPRADDRKFMSRVNTLRSSLDELSLDLHSTTLNDDDNNVGSMDDDDWGWFADIEGSHSSDDDDNNHHLERRDPSSDVSRVVWRLFPALADLRYEPTFDTCSFPWLTTLPSTDPLPARLEIRHFRVVQSRLGYDVHAEYHVACWIGDAHVESWKRFSAFKRFVLSELKTNGHRRSLHVWKDVLDHSGWFRSLDAAYLHAKCCRLEAFAHTLLLEAPSPYVIARFMASV</sequence>
<dbReference type="EMBL" id="VJMH01000092">
    <property type="protein sequence ID" value="KAF0719116.1"/>
    <property type="molecule type" value="Genomic_DNA"/>
</dbReference>
<reference evidence="2 3" key="1">
    <citation type="submission" date="2019-03" db="EMBL/GenBank/DDBJ databases">
        <authorList>
            <person name="Gaulin E."/>
            <person name="Dumas B."/>
        </authorList>
    </citation>
    <scope>NUCLEOTIDE SEQUENCE [LARGE SCALE GENOMIC DNA]</scope>
    <source>
        <strain evidence="2">CBS 568.67</strain>
    </source>
</reference>
<evidence type="ECO:0000313" key="2">
    <source>
        <dbReference type="EMBL" id="VFT78490.1"/>
    </source>
</evidence>
<organism evidence="2 3">
    <name type="scientific">Aphanomyces stellatus</name>
    <dbReference type="NCBI Taxonomy" id="120398"/>
    <lineage>
        <taxon>Eukaryota</taxon>
        <taxon>Sar</taxon>
        <taxon>Stramenopiles</taxon>
        <taxon>Oomycota</taxon>
        <taxon>Saprolegniomycetes</taxon>
        <taxon>Saprolegniales</taxon>
        <taxon>Verrucalvaceae</taxon>
        <taxon>Aphanomyces</taxon>
    </lineage>
</organism>
<dbReference type="AlphaFoldDB" id="A0A485K9W3"/>
<gene>
    <name evidence="2" type="primary">Aste57867_1271</name>
    <name evidence="1" type="ORF">As57867_001270</name>
    <name evidence="2" type="ORF">ASTE57867_1271</name>
</gene>
<evidence type="ECO:0000313" key="3">
    <source>
        <dbReference type="Proteomes" id="UP000332933"/>
    </source>
</evidence>
<evidence type="ECO:0000313" key="1">
    <source>
        <dbReference type="EMBL" id="KAF0719116.1"/>
    </source>
</evidence>